<evidence type="ECO:0000256" key="4">
    <source>
        <dbReference type="ARBA" id="ARBA00022842"/>
    </source>
</evidence>
<dbReference type="InterPro" id="IPR023214">
    <property type="entry name" value="HAD_sf"/>
</dbReference>
<gene>
    <name evidence="6" type="ORF">IAC06_02210</name>
</gene>
<evidence type="ECO:0000256" key="1">
    <source>
        <dbReference type="ARBA" id="ARBA00001946"/>
    </source>
</evidence>
<dbReference type="Proteomes" id="UP000823661">
    <property type="component" value="Unassembled WGS sequence"/>
</dbReference>
<evidence type="ECO:0000313" key="7">
    <source>
        <dbReference type="Proteomes" id="UP000823661"/>
    </source>
</evidence>
<dbReference type="Pfam" id="PF13419">
    <property type="entry name" value="HAD_2"/>
    <property type="match status" value="1"/>
</dbReference>
<dbReference type="EMBL" id="JADIMI010000019">
    <property type="protein sequence ID" value="MBO8451685.1"/>
    <property type="molecule type" value="Genomic_DNA"/>
</dbReference>
<comment type="caution">
    <text evidence="6">The sequence shown here is derived from an EMBL/GenBank/DDBJ whole genome shotgun (WGS) entry which is preliminary data.</text>
</comment>
<organism evidence="6 7">
    <name type="scientific">Candidatus Cryptobacteroides intestinavium</name>
    <dbReference type="NCBI Taxonomy" id="2840766"/>
    <lineage>
        <taxon>Bacteria</taxon>
        <taxon>Pseudomonadati</taxon>
        <taxon>Bacteroidota</taxon>
        <taxon>Bacteroidia</taxon>
        <taxon>Bacteroidales</taxon>
        <taxon>Candidatus Cryptobacteroides</taxon>
    </lineage>
</organism>
<protein>
    <submittedName>
        <fullName evidence="6">HAD family phosphatase</fullName>
    </submittedName>
</protein>
<keyword evidence="3" id="KW-0479">Metal-binding</keyword>
<dbReference type="SFLD" id="SFLDG01129">
    <property type="entry name" value="C1.5:_HAD__Beta-PGM__Phosphata"/>
    <property type="match status" value="1"/>
</dbReference>
<dbReference type="InterPro" id="IPR006439">
    <property type="entry name" value="HAD-SF_hydro_IA"/>
</dbReference>
<dbReference type="InterPro" id="IPR041492">
    <property type="entry name" value="HAD_2"/>
</dbReference>
<dbReference type="InterPro" id="IPR051600">
    <property type="entry name" value="Beta-PGM-like"/>
</dbReference>
<evidence type="ECO:0000256" key="2">
    <source>
        <dbReference type="ARBA" id="ARBA00006171"/>
    </source>
</evidence>
<dbReference type="InterPro" id="IPR023198">
    <property type="entry name" value="PGP-like_dom2"/>
</dbReference>
<dbReference type="Gene3D" id="3.40.50.1000">
    <property type="entry name" value="HAD superfamily/HAD-like"/>
    <property type="match status" value="1"/>
</dbReference>
<proteinExistence type="inferred from homology"/>
<reference evidence="6" key="1">
    <citation type="submission" date="2020-10" db="EMBL/GenBank/DDBJ databases">
        <authorList>
            <person name="Gilroy R."/>
        </authorList>
    </citation>
    <scope>NUCLEOTIDE SEQUENCE</scope>
    <source>
        <strain evidence="6">B1-20833</strain>
    </source>
</reference>
<dbReference type="GO" id="GO:0046872">
    <property type="term" value="F:metal ion binding"/>
    <property type="evidence" value="ECO:0007669"/>
    <property type="project" value="UniProtKB-KW"/>
</dbReference>
<dbReference type="GO" id="GO:0003824">
    <property type="term" value="F:catalytic activity"/>
    <property type="evidence" value="ECO:0007669"/>
    <property type="project" value="UniProtKB-ARBA"/>
</dbReference>
<reference evidence="6" key="2">
    <citation type="journal article" date="2021" name="PeerJ">
        <title>Extensive microbial diversity within the chicken gut microbiome revealed by metagenomics and culture.</title>
        <authorList>
            <person name="Gilroy R."/>
            <person name="Ravi A."/>
            <person name="Getino M."/>
            <person name="Pursley I."/>
            <person name="Horton D.L."/>
            <person name="Alikhan N.F."/>
            <person name="Baker D."/>
            <person name="Gharbi K."/>
            <person name="Hall N."/>
            <person name="Watson M."/>
            <person name="Adriaenssens E.M."/>
            <person name="Foster-Nyarko E."/>
            <person name="Jarju S."/>
            <person name="Secka A."/>
            <person name="Antonio M."/>
            <person name="Oren A."/>
            <person name="Chaudhuri R.R."/>
            <person name="La Ragione R."/>
            <person name="Hildebrand F."/>
            <person name="Pallen M.J."/>
        </authorList>
    </citation>
    <scope>NUCLEOTIDE SEQUENCE</scope>
    <source>
        <strain evidence="6">B1-20833</strain>
    </source>
</reference>
<evidence type="ECO:0000313" key="6">
    <source>
        <dbReference type="EMBL" id="MBO8451685.1"/>
    </source>
</evidence>
<keyword evidence="4" id="KW-0460">Magnesium</keyword>
<sequence>MDMDRNAFLFDLDGVIFDTEGQYSVLWDELGDRYFSDREFGNRIKGQTLPRIFDTYFPGDKALQNEIRARLDVFEREMDYSYIPGAEEFLEDLKRRGCPAAIVTSSDRSKMRNVYMAHPEIKSLVTHIFTGEDFTRSKPFPDCYIMGMNVFGTLPGNTFIFEDSFNGLQAAKDSGGNVIALATTNAREDVAPYAGLVIDNFIGLTVEKLQDNFYICRA</sequence>
<evidence type="ECO:0000256" key="3">
    <source>
        <dbReference type="ARBA" id="ARBA00022723"/>
    </source>
</evidence>
<dbReference type="CDD" id="cd07505">
    <property type="entry name" value="HAD_BPGM-like"/>
    <property type="match status" value="1"/>
</dbReference>
<dbReference type="SUPFAM" id="SSF56784">
    <property type="entry name" value="HAD-like"/>
    <property type="match status" value="1"/>
</dbReference>
<name>A0A9D9ES72_9BACT</name>
<evidence type="ECO:0000256" key="5">
    <source>
        <dbReference type="ARBA" id="ARBA00023277"/>
    </source>
</evidence>
<dbReference type="PANTHER" id="PTHR46193">
    <property type="entry name" value="6-PHOSPHOGLUCONATE PHOSPHATASE"/>
    <property type="match status" value="1"/>
</dbReference>
<dbReference type="InterPro" id="IPR036412">
    <property type="entry name" value="HAD-like_sf"/>
</dbReference>
<comment type="cofactor">
    <cofactor evidence="1">
        <name>Mg(2+)</name>
        <dbReference type="ChEBI" id="CHEBI:18420"/>
    </cofactor>
</comment>
<dbReference type="Gene3D" id="1.10.150.240">
    <property type="entry name" value="Putative phosphatase, domain 2"/>
    <property type="match status" value="1"/>
</dbReference>
<keyword evidence="5" id="KW-0119">Carbohydrate metabolism</keyword>
<dbReference type="NCBIfam" id="TIGR01509">
    <property type="entry name" value="HAD-SF-IA-v3"/>
    <property type="match status" value="1"/>
</dbReference>
<dbReference type="AlphaFoldDB" id="A0A9D9ES72"/>
<dbReference type="PANTHER" id="PTHR46193:SF18">
    <property type="entry name" value="HEXITOL PHOSPHATASE B"/>
    <property type="match status" value="1"/>
</dbReference>
<comment type="similarity">
    <text evidence="2">Belongs to the HAD-like hydrolase superfamily. CbbY/CbbZ/Gph/YieH family.</text>
</comment>
<dbReference type="SFLD" id="SFLDS00003">
    <property type="entry name" value="Haloacid_Dehalogenase"/>
    <property type="match status" value="1"/>
</dbReference>
<accession>A0A9D9ES72</accession>